<evidence type="ECO:0000313" key="2">
    <source>
        <dbReference type="EMBL" id="MDF1586332.1"/>
    </source>
</evidence>
<evidence type="ECO:0000256" key="1">
    <source>
        <dbReference type="SAM" id="SignalP"/>
    </source>
</evidence>
<keyword evidence="1" id="KW-0732">Signal</keyword>
<feature type="chain" id="PRO_5042843822" description="Outer membrane protein assembly factor BamE" evidence="1">
    <location>
        <begin position="30"/>
        <end position="152"/>
    </location>
</feature>
<name>A0AAP3XR40_9PROT</name>
<dbReference type="PROSITE" id="PS51257">
    <property type="entry name" value="PROKAR_LIPOPROTEIN"/>
    <property type="match status" value="1"/>
</dbReference>
<reference evidence="2 3" key="1">
    <citation type="submission" date="2023-03" db="EMBL/GenBank/DDBJ databases">
        <title>YIM 152171 draft genome.</title>
        <authorList>
            <person name="Yang Z."/>
        </authorList>
    </citation>
    <scope>NUCLEOTIDE SEQUENCE [LARGE SCALE GENOMIC DNA]</scope>
    <source>
        <strain evidence="2 3">YIM 152171</strain>
    </source>
</reference>
<evidence type="ECO:0000313" key="3">
    <source>
        <dbReference type="Proteomes" id="UP001301140"/>
    </source>
</evidence>
<accession>A0AAP3XR40</accession>
<keyword evidence="3" id="KW-1185">Reference proteome</keyword>
<feature type="signal peptide" evidence="1">
    <location>
        <begin position="1"/>
        <end position="29"/>
    </location>
</feature>
<proteinExistence type="predicted"/>
<protein>
    <recommendedName>
        <fullName evidence="4">Outer membrane protein assembly factor BamE</fullName>
    </recommendedName>
</protein>
<comment type="caution">
    <text evidence="2">The sequence shown here is derived from an EMBL/GenBank/DDBJ whole genome shotgun (WGS) entry which is preliminary data.</text>
</comment>
<dbReference type="Proteomes" id="UP001301140">
    <property type="component" value="Unassembled WGS sequence"/>
</dbReference>
<dbReference type="RefSeq" id="WP_327788748.1">
    <property type="nucleotide sequence ID" value="NZ_JARGEQ010000082.1"/>
</dbReference>
<sequence length="152" mass="16188">MTSFGKAMRRRGAWLAALGAMALAGCTVAAPPAPPASGIATTPAAPAARAELPAGVQLAGLEESRLTELLGQPDLRRREESLQFWRYTYQGCALDFFLQGEADGTAGKVVHFDVRPVQESVMAVYDRCARLGARLAGLPQPADDDLPQVRSH</sequence>
<gene>
    <name evidence="2" type="ORF">PZ740_08025</name>
</gene>
<dbReference type="AlphaFoldDB" id="A0AAP3XR40"/>
<evidence type="ECO:0008006" key="4">
    <source>
        <dbReference type="Google" id="ProtNLM"/>
    </source>
</evidence>
<organism evidence="2 3">
    <name type="scientific">Marinimicrococcus flavescens</name>
    <dbReference type="NCBI Taxonomy" id="3031815"/>
    <lineage>
        <taxon>Bacteria</taxon>
        <taxon>Pseudomonadati</taxon>
        <taxon>Pseudomonadota</taxon>
        <taxon>Alphaproteobacteria</taxon>
        <taxon>Geminicoccales</taxon>
        <taxon>Geminicoccaceae</taxon>
        <taxon>Marinimicrococcus</taxon>
    </lineage>
</organism>
<dbReference type="EMBL" id="JARGEQ010000082">
    <property type="protein sequence ID" value="MDF1586332.1"/>
    <property type="molecule type" value="Genomic_DNA"/>
</dbReference>